<dbReference type="GO" id="GO:0006450">
    <property type="term" value="P:regulation of translational fidelity"/>
    <property type="evidence" value="ECO:0007669"/>
    <property type="project" value="TreeGrafter"/>
</dbReference>
<dbReference type="FunFam" id="3.90.870.10:FF:000009">
    <property type="entry name" value="Threonylcarbamoyl-AMP synthase, putative"/>
    <property type="match status" value="1"/>
</dbReference>
<dbReference type="InterPro" id="IPR038385">
    <property type="entry name" value="Sua5/YwlC_C"/>
</dbReference>
<evidence type="ECO:0000256" key="12">
    <source>
        <dbReference type="ARBA" id="ARBA00048366"/>
    </source>
</evidence>
<keyword evidence="9" id="KW-0547">Nucleotide-binding</keyword>
<organism evidence="15">
    <name type="scientific">Florenciella parvula</name>
    <dbReference type="NCBI Taxonomy" id="236787"/>
    <lineage>
        <taxon>Eukaryota</taxon>
        <taxon>Sar</taxon>
        <taxon>Stramenopiles</taxon>
        <taxon>Ochrophyta</taxon>
        <taxon>Dictyochophyceae</taxon>
        <taxon>Florenciellales</taxon>
        <taxon>Florenciella</taxon>
    </lineage>
</organism>
<evidence type="ECO:0000256" key="11">
    <source>
        <dbReference type="ARBA" id="ARBA00029774"/>
    </source>
</evidence>
<evidence type="ECO:0000256" key="9">
    <source>
        <dbReference type="ARBA" id="ARBA00022741"/>
    </source>
</evidence>
<dbReference type="GO" id="GO:0005737">
    <property type="term" value="C:cytoplasm"/>
    <property type="evidence" value="ECO:0007669"/>
    <property type="project" value="UniProtKB-SubCell"/>
</dbReference>
<feature type="compositionally biased region" description="Gly residues" evidence="13">
    <location>
        <begin position="279"/>
        <end position="304"/>
    </location>
</feature>
<feature type="domain" description="YrdC-like" evidence="14">
    <location>
        <begin position="9"/>
        <end position="208"/>
    </location>
</feature>
<dbReference type="AlphaFoldDB" id="A0A7S2B5G0"/>
<protein>
    <recommendedName>
        <fullName evidence="4">Threonylcarbamoyl-AMP synthase</fullName>
        <ecNumber evidence="3">2.7.7.87</ecNumber>
    </recommendedName>
    <alternativeName>
        <fullName evidence="11">L-threonylcarbamoyladenylate synthase</fullName>
    </alternativeName>
</protein>
<feature type="region of interest" description="Disordered" evidence="13">
    <location>
        <begin position="237"/>
        <end position="334"/>
    </location>
</feature>
<evidence type="ECO:0000256" key="7">
    <source>
        <dbReference type="ARBA" id="ARBA00022694"/>
    </source>
</evidence>
<keyword evidence="5" id="KW-0963">Cytoplasm</keyword>
<dbReference type="EMBL" id="HBGT01003795">
    <property type="protein sequence ID" value="CAD9387177.1"/>
    <property type="molecule type" value="Transcribed_RNA"/>
</dbReference>
<dbReference type="Pfam" id="PF01300">
    <property type="entry name" value="Sua5_yciO_yrdC"/>
    <property type="match status" value="1"/>
</dbReference>
<dbReference type="GO" id="GO:0061710">
    <property type="term" value="F:L-threonylcarbamoyladenylate synthase"/>
    <property type="evidence" value="ECO:0007669"/>
    <property type="project" value="UniProtKB-EC"/>
</dbReference>
<comment type="catalytic activity">
    <reaction evidence="12">
        <text>L-threonine + hydrogencarbonate + ATP = L-threonylcarbamoyladenylate + diphosphate + H2O</text>
        <dbReference type="Rhea" id="RHEA:36407"/>
        <dbReference type="ChEBI" id="CHEBI:15377"/>
        <dbReference type="ChEBI" id="CHEBI:17544"/>
        <dbReference type="ChEBI" id="CHEBI:30616"/>
        <dbReference type="ChEBI" id="CHEBI:33019"/>
        <dbReference type="ChEBI" id="CHEBI:57926"/>
        <dbReference type="ChEBI" id="CHEBI:73682"/>
        <dbReference type="EC" id="2.7.7.87"/>
    </reaction>
</comment>
<accession>A0A7S2B5G0</accession>
<comment type="subcellular location">
    <subcellularLocation>
        <location evidence="1">Cytoplasm</location>
    </subcellularLocation>
</comment>
<dbReference type="InterPro" id="IPR006070">
    <property type="entry name" value="Sua5-like_dom"/>
</dbReference>
<evidence type="ECO:0000313" key="15">
    <source>
        <dbReference type="EMBL" id="CAD9387177.1"/>
    </source>
</evidence>
<dbReference type="PROSITE" id="PS51163">
    <property type="entry name" value="YRDC"/>
    <property type="match status" value="1"/>
</dbReference>
<dbReference type="GO" id="GO:0005524">
    <property type="term" value="F:ATP binding"/>
    <property type="evidence" value="ECO:0007669"/>
    <property type="project" value="UniProtKB-KW"/>
</dbReference>
<evidence type="ECO:0000256" key="13">
    <source>
        <dbReference type="SAM" id="MobiDB-lite"/>
    </source>
</evidence>
<evidence type="ECO:0000256" key="4">
    <source>
        <dbReference type="ARBA" id="ARBA00015492"/>
    </source>
</evidence>
<dbReference type="Pfam" id="PF03481">
    <property type="entry name" value="Sua5_C"/>
    <property type="match status" value="1"/>
</dbReference>
<keyword evidence="6" id="KW-0808">Transferase</keyword>
<evidence type="ECO:0000256" key="2">
    <source>
        <dbReference type="ARBA" id="ARBA00007663"/>
    </source>
</evidence>
<sequence length="484" mass="49771">MAETLPPTAEGVKECAERLRAGKLVAFPTETVYGLGANALDEPAVRDIFACKGRPLSDPLIVHVASVDDALGCIDIDGVTREAFVALASEFWPGGLTLVAPARAHLPTCLGAGTGSVGVRVPSHPLALELLREAKVPVAAPSANRFGHVSPTMAAHVAADLGESDITILNGDNDERYTDWTCKHGVESTVCKLDAAAGELVVYRRGAVSEGEIVRALTAANLQKQFAVRIVCKHIPMPGQGPITDTVAAPPSGPLKRKMSDDWDTEPKSNGAKSTNGSSAGGAEEGGDESGSGGGGGGSGGGGGDRQRQRVEASEQSVENSEESEVGQEAPGQLITHYAPDVPTFMIRRAADPTTGNAGVDVLGGDAAGGDAVAGGTVAARQAALQESVVLDYGGYLIAYADQALAYRDLSPKGDTQEAARGLFAALRWTEDIEGAKRVLICDVMAAAPATDEHAATVADRAFRAASGRVLLIGAEPTDLPPLS</sequence>
<dbReference type="InterPro" id="IPR017945">
    <property type="entry name" value="DHBP_synth_RibB-like_a/b_dom"/>
</dbReference>
<evidence type="ECO:0000256" key="1">
    <source>
        <dbReference type="ARBA" id="ARBA00004496"/>
    </source>
</evidence>
<keyword evidence="10" id="KW-0067">ATP-binding</keyword>
<dbReference type="Gene3D" id="3.40.50.11030">
    <property type="entry name" value="Threonylcarbamoyl-AMP synthase, C-terminal domain"/>
    <property type="match status" value="1"/>
</dbReference>
<dbReference type="GO" id="GO:0008033">
    <property type="term" value="P:tRNA processing"/>
    <property type="evidence" value="ECO:0007669"/>
    <property type="project" value="UniProtKB-KW"/>
</dbReference>
<proteinExistence type="inferred from homology"/>
<gene>
    <name evidence="15" type="ORF">FPAR1323_LOCUS2114</name>
</gene>
<keyword evidence="7" id="KW-0819">tRNA processing</keyword>
<dbReference type="EC" id="2.7.7.87" evidence="3"/>
<dbReference type="GO" id="GO:0003725">
    <property type="term" value="F:double-stranded RNA binding"/>
    <property type="evidence" value="ECO:0007669"/>
    <property type="project" value="InterPro"/>
</dbReference>
<evidence type="ECO:0000259" key="14">
    <source>
        <dbReference type="PROSITE" id="PS51163"/>
    </source>
</evidence>
<dbReference type="GO" id="GO:0000049">
    <property type="term" value="F:tRNA binding"/>
    <property type="evidence" value="ECO:0007669"/>
    <property type="project" value="TreeGrafter"/>
</dbReference>
<dbReference type="InterPro" id="IPR005145">
    <property type="entry name" value="Sua5_C"/>
</dbReference>
<name>A0A7S2B5G0_9STRA</name>
<dbReference type="NCBIfam" id="TIGR00057">
    <property type="entry name" value="L-threonylcarbamoyladenylate synthase"/>
    <property type="match status" value="1"/>
</dbReference>
<dbReference type="Gene3D" id="3.90.870.10">
    <property type="entry name" value="DHBP synthase"/>
    <property type="match status" value="1"/>
</dbReference>
<comment type="similarity">
    <text evidence="2">Belongs to the SUA5 family.</text>
</comment>
<dbReference type="PANTHER" id="PTHR17490:SF16">
    <property type="entry name" value="THREONYLCARBAMOYL-AMP SYNTHASE"/>
    <property type="match status" value="1"/>
</dbReference>
<reference evidence="15" key="1">
    <citation type="submission" date="2021-01" db="EMBL/GenBank/DDBJ databases">
        <authorList>
            <person name="Corre E."/>
            <person name="Pelletier E."/>
            <person name="Niang G."/>
            <person name="Scheremetjew M."/>
            <person name="Finn R."/>
            <person name="Kale V."/>
            <person name="Holt S."/>
            <person name="Cochrane G."/>
            <person name="Meng A."/>
            <person name="Brown T."/>
            <person name="Cohen L."/>
        </authorList>
    </citation>
    <scope>NUCLEOTIDE SEQUENCE</scope>
    <source>
        <strain evidence="15">RCC1693</strain>
    </source>
</reference>
<evidence type="ECO:0000256" key="8">
    <source>
        <dbReference type="ARBA" id="ARBA00022695"/>
    </source>
</evidence>
<dbReference type="SUPFAM" id="SSF55821">
    <property type="entry name" value="YrdC/RibB"/>
    <property type="match status" value="1"/>
</dbReference>
<keyword evidence="8" id="KW-0548">Nucleotidyltransferase</keyword>
<evidence type="ECO:0000256" key="10">
    <source>
        <dbReference type="ARBA" id="ARBA00022840"/>
    </source>
</evidence>
<evidence type="ECO:0000256" key="6">
    <source>
        <dbReference type="ARBA" id="ARBA00022679"/>
    </source>
</evidence>
<dbReference type="PANTHER" id="PTHR17490">
    <property type="entry name" value="SUA5"/>
    <property type="match status" value="1"/>
</dbReference>
<feature type="compositionally biased region" description="Basic and acidic residues" evidence="13">
    <location>
        <begin position="258"/>
        <end position="267"/>
    </location>
</feature>
<dbReference type="InterPro" id="IPR050156">
    <property type="entry name" value="TC-AMP_synthase_SUA5"/>
</dbReference>
<evidence type="ECO:0000256" key="5">
    <source>
        <dbReference type="ARBA" id="ARBA00022490"/>
    </source>
</evidence>
<evidence type="ECO:0000256" key="3">
    <source>
        <dbReference type="ARBA" id="ARBA00012584"/>
    </source>
</evidence>